<reference evidence="7 8" key="1">
    <citation type="submission" date="2021-03" db="EMBL/GenBank/DDBJ databases">
        <title>Metabolic Capacity of the Antarctic Cyanobacterium Phormidium pseudopriestleyi that Sustains Oxygenic Photosynthesis in the Presence of Hydrogen Sulfide.</title>
        <authorList>
            <person name="Lumian J.E."/>
            <person name="Jungblut A.D."/>
            <person name="Dillon M.L."/>
            <person name="Hawes I."/>
            <person name="Doran P.T."/>
            <person name="Mackey T.J."/>
            <person name="Dick G.J."/>
            <person name="Grettenberger C.L."/>
            <person name="Sumner D.Y."/>
        </authorList>
    </citation>
    <scope>NUCLEOTIDE SEQUENCE [LARGE SCALE GENOMIC DNA]</scope>
    <source>
        <strain evidence="7 8">FRX01</strain>
    </source>
</reference>
<dbReference type="Pfam" id="PF03372">
    <property type="entry name" value="Exo_endo_phos"/>
    <property type="match status" value="1"/>
</dbReference>
<keyword evidence="3" id="KW-0479">Metal-binding</keyword>
<comment type="caution">
    <text evidence="7">The sequence shown here is derived from an EMBL/GenBank/DDBJ whole genome shotgun (WGS) entry which is preliminary data.</text>
</comment>
<evidence type="ECO:0000256" key="3">
    <source>
        <dbReference type="ARBA" id="ARBA00022723"/>
    </source>
</evidence>
<organism evidence="7 8">
    <name type="scientific">Phormidium pseudopriestleyi FRX01</name>
    <dbReference type="NCBI Taxonomy" id="1759528"/>
    <lineage>
        <taxon>Bacteria</taxon>
        <taxon>Bacillati</taxon>
        <taxon>Cyanobacteriota</taxon>
        <taxon>Cyanophyceae</taxon>
        <taxon>Oscillatoriophycideae</taxon>
        <taxon>Oscillatoriales</taxon>
        <taxon>Oscillatoriaceae</taxon>
        <taxon>Phormidium</taxon>
    </lineage>
</organism>
<dbReference type="CDD" id="cd09086">
    <property type="entry name" value="ExoIII-like_AP-endo"/>
    <property type="match status" value="1"/>
</dbReference>
<sequence length="260" mass="29521">MKIATWNVNSIRTRLEQVTDWLQTNPVEVLCLQETKVVDADFPRSALEALGYHLYISGQKSYNGVALFSKSPLTDVSIGFTPILGPEAAELDEQKRVITGVFEDIRILNLYVPNGSSVGSDKYSYKLTWLKTLENYLKIILDKTDKLCICGDFNIALEARDIHRKTTSNDIMASPAERQALTNILELGLTDAFRLFNQEAGQFSWWDYRAGAFTRNRGWRIDHHYVTPKLKERAIGCTIDSEPRKLPKPSDHTPVILELD</sequence>
<comment type="cofactor">
    <cofactor evidence="1">
        <name>Mg(2+)</name>
        <dbReference type="ChEBI" id="CHEBI:18420"/>
    </cofactor>
</comment>
<dbReference type="EC" id="3.1.11.2" evidence="7"/>
<dbReference type="InterPro" id="IPR036691">
    <property type="entry name" value="Endo/exonu/phosph_ase_sf"/>
</dbReference>
<dbReference type="RefSeq" id="WP_207090216.1">
    <property type="nucleotide sequence ID" value="NZ_JAFLQW010000586.1"/>
</dbReference>
<evidence type="ECO:0000256" key="2">
    <source>
        <dbReference type="ARBA" id="ARBA00007092"/>
    </source>
</evidence>
<dbReference type="InterPro" id="IPR037493">
    <property type="entry name" value="ExoIII-like"/>
</dbReference>
<proteinExistence type="inferred from homology"/>
<dbReference type="PANTHER" id="PTHR43250:SF2">
    <property type="entry name" value="EXODEOXYRIBONUCLEASE III"/>
    <property type="match status" value="1"/>
</dbReference>
<protein>
    <submittedName>
        <fullName evidence="7">Exodeoxyribonuclease III</fullName>
        <ecNumber evidence="7">3.1.11.2</ecNumber>
    </submittedName>
</protein>
<dbReference type="NCBIfam" id="TIGR00633">
    <property type="entry name" value="xth"/>
    <property type="match status" value="1"/>
</dbReference>
<dbReference type="InterPro" id="IPR005135">
    <property type="entry name" value="Endo/exonuclease/phosphatase"/>
</dbReference>
<accession>A0ABS3FXF0</accession>
<feature type="domain" description="Endonuclease/exonuclease/phosphatase" evidence="6">
    <location>
        <begin position="4"/>
        <end position="252"/>
    </location>
</feature>
<dbReference type="SUPFAM" id="SSF56219">
    <property type="entry name" value="DNase I-like"/>
    <property type="match status" value="1"/>
</dbReference>
<evidence type="ECO:0000256" key="4">
    <source>
        <dbReference type="ARBA" id="ARBA00022801"/>
    </source>
</evidence>
<gene>
    <name evidence="7" type="primary">xth</name>
    <name evidence="7" type="ORF">J0895_22425</name>
</gene>
<evidence type="ECO:0000313" key="7">
    <source>
        <dbReference type="EMBL" id="MBO0351786.1"/>
    </source>
</evidence>
<dbReference type="EMBL" id="JAFLQW010000586">
    <property type="protein sequence ID" value="MBO0351786.1"/>
    <property type="molecule type" value="Genomic_DNA"/>
</dbReference>
<comment type="similarity">
    <text evidence="2">Belongs to the DNA repair enzymes AP/ExoA family.</text>
</comment>
<evidence type="ECO:0000259" key="6">
    <source>
        <dbReference type="Pfam" id="PF03372"/>
    </source>
</evidence>
<evidence type="ECO:0000256" key="5">
    <source>
        <dbReference type="ARBA" id="ARBA00022842"/>
    </source>
</evidence>
<keyword evidence="8" id="KW-1185">Reference proteome</keyword>
<dbReference type="PROSITE" id="PS51435">
    <property type="entry name" value="AP_NUCLEASE_F1_4"/>
    <property type="match status" value="1"/>
</dbReference>
<dbReference type="Proteomes" id="UP000664844">
    <property type="component" value="Unassembled WGS sequence"/>
</dbReference>
<dbReference type="InterPro" id="IPR004808">
    <property type="entry name" value="AP_endonuc_1"/>
</dbReference>
<keyword evidence="5" id="KW-0460">Magnesium</keyword>
<name>A0ABS3FXF0_9CYAN</name>
<dbReference type="Gene3D" id="3.60.10.10">
    <property type="entry name" value="Endonuclease/exonuclease/phosphatase"/>
    <property type="match status" value="1"/>
</dbReference>
<dbReference type="GO" id="GO:0008311">
    <property type="term" value="F:double-stranded DNA 3'-5' DNA exonuclease activity"/>
    <property type="evidence" value="ECO:0007669"/>
    <property type="project" value="UniProtKB-EC"/>
</dbReference>
<keyword evidence="4 7" id="KW-0378">Hydrolase</keyword>
<evidence type="ECO:0000313" key="8">
    <source>
        <dbReference type="Proteomes" id="UP000664844"/>
    </source>
</evidence>
<dbReference type="NCBIfam" id="TIGR00195">
    <property type="entry name" value="exoDNase_III"/>
    <property type="match status" value="1"/>
</dbReference>
<evidence type="ECO:0000256" key="1">
    <source>
        <dbReference type="ARBA" id="ARBA00001946"/>
    </source>
</evidence>
<dbReference type="PANTHER" id="PTHR43250">
    <property type="entry name" value="EXODEOXYRIBONUCLEASE III"/>
    <property type="match status" value="1"/>
</dbReference>